<proteinExistence type="predicted"/>
<dbReference type="AlphaFoldDB" id="A0A919PE67"/>
<gene>
    <name evidence="3" type="ORF">Cpa01nite_32910</name>
</gene>
<accession>A0A919PE67</accession>
<comment type="caution">
    <text evidence="3">The sequence shown here is derived from an EMBL/GenBank/DDBJ whole genome shotgun (WGS) entry which is preliminary data.</text>
</comment>
<evidence type="ECO:0000313" key="3">
    <source>
        <dbReference type="EMBL" id="GIG37910.1"/>
    </source>
</evidence>
<keyword evidence="2" id="KW-1133">Transmembrane helix</keyword>
<dbReference type="Proteomes" id="UP000642125">
    <property type="component" value="Unassembled WGS sequence"/>
</dbReference>
<dbReference type="Pfam" id="PF14155">
    <property type="entry name" value="DUF4307"/>
    <property type="match status" value="1"/>
</dbReference>
<dbReference type="RefSeq" id="WP_203669984.1">
    <property type="nucleotide sequence ID" value="NZ_BONO01000031.1"/>
</dbReference>
<keyword evidence="2" id="KW-0812">Transmembrane</keyword>
<evidence type="ECO:0008006" key="5">
    <source>
        <dbReference type="Google" id="ProtNLM"/>
    </source>
</evidence>
<protein>
    <recommendedName>
        <fullName evidence="5">DUF4307 domain-containing protein</fullName>
    </recommendedName>
</protein>
<keyword evidence="2" id="KW-0472">Membrane</keyword>
<keyword evidence="4" id="KW-1185">Reference proteome</keyword>
<evidence type="ECO:0000256" key="1">
    <source>
        <dbReference type="SAM" id="MobiDB-lite"/>
    </source>
</evidence>
<dbReference type="EMBL" id="BONO01000031">
    <property type="protein sequence ID" value="GIG37910.1"/>
    <property type="molecule type" value="Genomic_DNA"/>
</dbReference>
<evidence type="ECO:0000256" key="2">
    <source>
        <dbReference type="SAM" id="Phobius"/>
    </source>
</evidence>
<feature type="region of interest" description="Disordered" evidence="1">
    <location>
        <begin position="1"/>
        <end position="22"/>
    </location>
</feature>
<reference evidence="3" key="1">
    <citation type="submission" date="2021-01" db="EMBL/GenBank/DDBJ databases">
        <title>Whole genome shotgun sequence of Cellulomonas pakistanensis NBRC 110800.</title>
        <authorList>
            <person name="Komaki H."/>
            <person name="Tamura T."/>
        </authorList>
    </citation>
    <scope>NUCLEOTIDE SEQUENCE</scope>
    <source>
        <strain evidence="3">NBRC 110800</strain>
    </source>
</reference>
<evidence type="ECO:0000313" key="4">
    <source>
        <dbReference type="Proteomes" id="UP000642125"/>
    </source>
</evidence>
<dbReference type="InterPro" id="IPR025443">
    <property type="entry name" value="DUF4307"/>
</dbReference>
<feature type="transmembrane region" description="Helical" evidence="2">
    <location>
        <begin position="27"/>
        <end position="48"/>
    </location>
</feature>
<organism evidence="3 4">
    <name type="scientific">Cellulomonas pakistanensis</name>
    <dbReference type="NCBI Taxonomy" id="992287"/>
    <lineage>
        <taxon>Bacteria</taxon>
        <taxon>Bacillati</taxon>
        <taxon>Actinomycetota</taxon>
        <taxon>Actinomycetes</taxon>
        <taxon>Micrococcales</taxon>
        <taxon>Cellulomonadaceae</taxon>
        <taxon>Cellulomonas</taxon>
    </lineage>
</organism>
<name>A0A919PE67_9CELL</name>
<sequence length="134" mass="13421">MTATSDPTPDLPAGRYGKPSGPGRPGLARAAMIALGVVAVAVAAWLALGGDGLSWKMVGFSVDGPTSTAITFDVTKDADATVRCRVQALSESYAEVGVQTVEVGPAGTATQRVTSAIPTTELAVSAVVESCEAA</sequence>